<feature type="transmembrane region" description="Helical" evidence="1">
    <location>
        <begin position="42"/>
        <end position="70"/>
    </location>
</feature>
<accession>A0ABQ8DBR5</accession>
<protein>
    <submittedName>
        <fullName evidence="2">Uncharacterized protein</fullName>
    </submittedName>
</protein>
<organism evidence="2 3">
    <name type="scientific">Brassica napus</name>
    <name type="common">Rape</name>
    <dbReference type="NCBI Taxonomy" id="3708"/>
    <lineage>
        <taxon>Eukaryota</taxon>
        <taxon>Viridiplantae</taxon>
        <taxon>Streptophyta</taxon>
        <taxon>Embryophyta</taxon>
        <taxon>Tracheophyta</taxon>
        <taxon>Spermatophyta</taxon>
        <taxon>Magnoliopsida</taxon>
        <taxon>eudicotyledons</taxon>
        <taxon>Gunneridae</taxon>
        <taxon>Pentapetalae</taxon>
        <taxon>rosids</taxon>
        <taxon>malvids</taxon>
        <taxon>Brassicales</taxon>
        <taxon>Brassicaceae</taxon>
        <taxon>Brassiceae</taxon>
        <taxon>Brassica</taxon>
    </lineage>
</organism>
<feature type="transmembrane region" description="Helical" evidence="1">
    <location>
        <begin position="13"/>
        <end position="30"/>
    </location>
</feature>
<evidence type="ECO:0000313" key="2">
    <source>
        <dbReference type="EMBL" id="KAH0926817.1"/>
    </source>
</evidence>
<evidence type="ECO:0000256" key="1">
    <source>
        <dbReference type="SAM" id="Phobius"/>
    </source>
</evidence>
<sequence length="128" mass="14081">VDGTASFWVGSEFSHLDVIFLVVGLPSIVPPRFARVRLHGSLISFCLPFPLCSLISLQLSSLFASLVALPFSKFSSLGLDSVFFRVCFVGLESYFWSQAWVLISRWLADILLFSGCFSSSSDFLGISV</sequence>
<reference evidence="2 3" key="1">
    <citation type="submission" date="2021-05" db="EMBL/GenBank/DDBJ databases">
        <title>Genome Assembly of Synthetic Allotetraploid Brassica napus Reveals Homoeologous Exchanges between Subgenomes.</title>
        <authorList>
            <person name="Davis J.T."/>
        </authorList>
    </citation>
    <scope>NUCLEOTIDE SEQUENCE [LARGE SCALE GENOMIC DNA]</scope>
    <source>
        <strain evidence="3">cv. Da-Ae</strain>
        <tissue evidence="2">Seedling</tissue>
    </source>
</reference>
<feature type="non-terminal residue" evidence="2">
    <location>
        <position position="1"/>
    </location>
</feature>
<name>A0ABQ8DBR5_BRANA</name>
<feature type="transmembrane region" description="Helical" evidence="1">
    <location>
        <begin position="82"/>
        <end position="103"/>
    </location>
</feature>
<dbReference type="EMBL" id="JAGKQM010000005">
    <property type="protein sequence ID" value="KAH0926817.1"/>
    <property type="molecule type" value="Genomic_DNA"/>
</dbReference>
<proteinExistence type="predicted"/>
<keyword evidence="1" id="KW-0812">Transmembrane</keyword>
<gene>
    <name evidence="2" type="ORF">HID58_019073</name>
</gene>
<evidence type="ECO:0000313" key="3">
    <source>
        <dbReference type="Proteomes" id="UP000824890"/>
    </source>
</evidence>
<keyword evidence="1" id="KW-1133">Transmembrane helix</keyword>
<comment type="caution">
    <text evidence="2">The sequence shown here is derived from an EMBL/GenBank/DDBJ whole genome shotgun (WGS) entry which is preliminary data.</text>
</comment>
<keyword evidence="3" id="KW-1185">Reference proteome</keyword>
<keyword evidence="1" id="KW-0472">Membrane</keyword>
<dbReference type="Proteomes" id="UP000824890">
    <property type="component" value="Unassembled WGS sequence"/>
</dbReference>